<dbReference type="EMBL" id="JAVDPF010000002">
    <property type="protein sequence ID" value="KAL1885582.1"/>
    <property type="molecule type" value="Genomic_DNA"/>
</dbReference>
<sequence>MGEDRDEYVPAPNFIMDNYYSLYPVIQPGVENAPGFPGWKQLHDSLEELYLRNHGPDIWRIKESVKDIMRGKRSARPEVANATSREPRSPVLLRAQFDMHRNSGMLYSPQSVRSLGKAPSRELSFSKVMSSPGPSRASALTSLLHDQSPTDRHIMAVPAPAPAAVIQDLMNEMDHHEQGHGAVLSGCAIESYTPPGEREPFPLIPSSPSSESWGSRWRGMPYGAYIITTLRETNARLIRLGIPADECAVESYSPTETWNPLRWHLREQDQSFREDTSGIFSEEEEEEEEEEEADDSCWERENVQETADTFTPPPLPPANPAVVQPSPEIKPRMDIVPPAPVPKSRKSRQLIKIGKRRIYRVVRYKR</sequence>
<reference evidence="2 3" key="1">
    <citation type="journal article" date="2024" name="IMA Fungus">
        <title>IMA Genome - F19 : A genome assembly and annotation guide to empower mycologists, including annotated draft genome sequences of Ceratocystis pirilliformis, Diaporthe australafricana, Fusarium ophioides, Paecilomyces lecythidis, and Sporothrix stenoceras.</title>
        <authorList>
            <person name="Aylward J."/>
            <person name="Wilson A.M."/>
            <person name="Visagie C.M."/>
            <person name="Spraker J."/>
            <person name="Barnes I."/>
            <person name="Buitendag C."/>
            <person name="Ceriani C."/>
            <person name="Del Mar Angel L."/>
            <person name="du Plessis D."/>
            <person name="Fuchs T."/>
            <person name="Gasser K."/>
            <person name="Kramer D."/>
            <person name="Li W."/>
            <person name="Munsamy K."/>
            <person name="Piso A."/>
            <person name="Price J.L."/>
            <person name="Sonnekus B."/>
            <person name="Thomas C."/>
            <person name="van der Nest A."/>
            <person name="van Dijk A."/>
            <person name="van Heerden A."/>
            <person name="van Vuuren N."/>
            <person name="Yilmaz N."/>
            <person name="Duong T.A."/>
            <person name="van der Merwe N.A."/>
            <person name="Wingfield M.J."/>
            <person name="Wingfield B.D."/>
        </authorList>
    </citation>
    <scope>NUCLEOTIDE SEQUENCE [LARGE SCALE GENOMIC DNA]</scope>
    <source>
        <strain evidence="2 3">CMW 18167</strain>
    </source>
</reference>
<evidence type="ECO:0000256" key="1">
    <source>
        <dbReference type="SAM" id="MobiDB-lite"/>
    </source>
</evidence>
<feature type="compositionally biased region" description="Acidic residues" evidence="1">
    <location>
        <begin position="281"/>
        <end position="296"/>
    </location>
</feature>
<protein>
    <submittedName>
        <fullName evidence="2">Uncharacterized protein</fullName>
    </submittedName>
</protein>
<organism evidence="2 3">
    <name type="scientific">Paecilomyces lecythidis</name>
    <dbReference type="NCBI Taxonomy" id="3004212"/>
    <lineage>
        <taxon>Eukaryota</taxon>
        <taxon>Fungi</taxon>
        <taxon>Dikarya</taxon>
        <taxon>Ascomycota</taxon>
        <taxon>Pezizomycotina</taxon>
        <taxon>Eurotiomycetes</taxon>
        <taxon>Eurotiomycetidae</taxon>
        <taxon>Eurotiales</taxon>
        <taxon>Thermoascaceae</taxon>
        <taxon>Paecilomyces</taxon>
    </lineage>
</organism>
<accession>A0ABR3YCS2</accession>
<name>A0ABR3YCS2_9EURO</name>
<keyword evidence="3" id="KW-1185">Reference proteome</keyword>
<gene>
    <name evidence="2" type="ORF">Plec18167_001077</name>
</gene>
<feature type="region of interest" description="Disordered" evidence="1">
    <location>
        <begin position="270"/>
        <end position="347"/>
    </location>
</feature>
<evidence type="ECO:0000313" key="3">
    <source>
        <dbReference type="Proteomes" id="UP001583193"/>
    </source>
</evidence>
<comment type="caution">
    <text evidence="2">The sequence shown here is derived from an EMBL/GenBank/DDBJ whole genome shotgun (WGS) entry which is preliminary data.</text>
</comment>
<dbReference type="Proteomes" id="UP001583193">
    <property type="component" value="Unassembled WGS sequence"/>
</dbReference>
<evidence type="ECO:0000313" key="2">
    <source>
        <dbReference type="EMBL" id="KAL1885582.1"/>
    </source>
</evidence>
<proteinExistence type="predicted"/>